<reference evidence="5" key="3">
    <citation type="journal article" date="2012" name="PLoS Pathog.">
        <title>Comparative genomics of the apicomplexan parasites Toxoplasma gondii and Neospora caninum: Coccidia differing in host range and transmission strategy.</title>
        <authorList>
            <person name="Reid A.J."/>
            <person name="Vermont S.J."/>
            <person name="Cotton J.A."/>
            <person name="Harris D."/>
            <person name="Hill-Cawthorne G.A."/>
            <person name="Konen-Waisman S."/>
            <person name="Latham S.M."/>
            <person name="Mourier T."/>
            <person name="Norton R."/>
            <person name="Quail M.A."/>
            <person name="Sanders M."/>
            <person name="Shanmugam D."/>
            <person name="Sohal A."/>
            <person name="Wasmuth J.D."/>
            <person name="Brunk B."/>
            <person name="Grigg M.E."/>
            <person name="Howard J.C."/>
            <person name="Parkinson J."/>
            <person name="Roos D.S."/>
            <person name="Trees A.J."/>
            <person name="Berriman M."/>
            <person name="Pain A."/>
            <person name="Wastling J.M."/>
        </authorList>
    </citation>
    <scope>NUCLEOTIDE SEQUENCE [LARGE SCALE GENOMIC DNA]</scope>
    <source>
        <strain evidence="5">Liverpool</strain>
    </source>
</reference>
<protein>
    <submittedName>
        <fullName evidence="3">SRS domain-containing protein</fullName>
    </submittedName>
</protein>
<reference evidence="3" key="1">
    <citation type="submission" date="2011-02" db="EMBL/GenBank/DDBJ databases">
        <authorList>
            <person name="Aslett M."/>
        </authorList>
    </citation>
    <scope>NUCLEOTIDE SEQUENCE</scope>
    <source>
        <strain evidence="3">Liverpool</strain>
    </source>
</reference>
<name>F0VN13_NEOCL</name>
<proteinExistence type="predicted"/>
<evidence type="ECO:0000313" key="4">
    <source>
        <dbReference type="EMBL" id="CEL69835.1"/>
    </source>
</evidence>
<feature type="signal peptide" evidence="1">
    <location>
        <begin position="1"/>
        <end position="37"/>
    </location>
</feature>
<feature type="domain" description="SRS" evidence="2">
    <location>
        <begin position="55"/>
        <end position="175"/>
    </location>
</feature>
<reference evidence="3" key="2">
    <citation type="submission" date="2011-03" db="EMBL/GenBank/DDBJ databases">
        <title>Comparative genomics and transcriptomics of Neospora caninum and Toxoplasma gondii.</title>
        <authorList>
            <person name="Reid A.J."/>
            <person name="Sohal A."/>
            <person name="Harris D."/>
            <person name="Quail M."/>
            <person name="Sanders M."/>
            <person name="Berriman M."/>
            <person name="Wastling J.M."/>
            <person name="Pain A."/>
        </authorList>
    </citation>
    <scope>NUCLEOTIDE SEQUENCE</scope>
    <source>
        <strain evidence="3">Liverpool</strain>
    </source>
</reference>
<dbReference type="OMA" id="IAKHHIC"/>
<keyword evidence="5" id="KW-1185">Reference proteome</keyword>
<dbReference type="RefSeq" id="XP_003885137.1">
    <property type="nucleotide sequence ID" value="XM_003885088.1"/>
</dbReference>
<evidence type="ECO:0000256" key="1">
    <source>
        <dbReference type="SAM" id="SignalP"/>
    </source>
</evidence>
<dbReference type="VEuPathDB" id="ToxoDB:NCLIV_055340"/>
<dbReference type="EMBL" id="LN714486">
    <property type="protein sequence ID" value="CEL69835.1"/>
    <property type="molecule type" value="Genomic_DNA"/>
</dbReference>
<sequence length="219" mass="23238">MERLHRGHKRGCVSPCLGPFLLFLVVFLETCSSPVVALSSEPSGNEGNGTVVGNAVTCTLAGDGPFHVVLEPVQGRNSFSITCTDGGVLVPAAQLFTNSFCSVLSSLQVCFNEGPDYRGTEFFDGFSSTWWEGDPRKPQEGMTFTIPLTVFPEETKTFELGCLDIAKHHICRVVVSARSKARSMTSVGQAKTSATVAVTGSSPTVLTSLVLAMVGAVNK</sequence>
<organism evidence="3 5">
    <name type="scientific">Neospora caninum (strain Liverpool)</name>
    <dbReference type="NCBI Taxonomy" id="572307"/>
    <lineage>
        <taxon>Eukaryota</taxon>
        <taxon>Sar</taxon>
        <taxon>Alveolata</taxon>
        <taxon>Apicomplexa</taxon>
        <taxon>Conoidasida</taxon>
        <taxon>Coccidia</taxon>
        <taxon>Eucoccidiorida</taxon>
        <taxon>Eimeriorina</taxon>
        <taxon>Sarcocystidae</taxon>
        <taxon>Neospora</taxon>
    </lineage>
</organism>
<dbReference type="Gene3D" id="2.60.40.1320">
    <property type="entry name" value="SRS domain"/>
    <property type="match status" value="1"/>
</dbReference>
<dbReference type="GeneID" id="13446824"/>
<reference evidence="4" key="4">
    <citation type="journal article" date="2015" name="PLoS ONE">
        <title>Comprehensive Evaluation of Toxoplasma gondii VEG and Neospora caninum LIV Genomes with Tachyzoite Stage Transcriptome and Proteome Defines Novel Transcript Features.</title>
        <authorList>
            <person name="Ramaprasad A."/>
            <person name="Mourier T."/>
            <person name="Naeem R."/>
            <person name="Malas T.B."/>
            <person name="Moussa E."/>
            <person name="Panigrahi A."/>
            <person name="Vermont S.J."/>
            <person name="Otto T.D."/>
            <person name="Wastling J."/>
            <person name="Pain A."/>
        </authorList>
    </citation>
    <scope>NUCLEOTIDE SEQUENCE</scope>
    <source>
        <strain evidence="4">Liverpool</strain>
    </source>
</reference>
<dbReference type="InterPro" id="IPR036755">
    <property type="entry name" value="SRS_dom_sf"/>
</dbReference>
<evidence type="ECO:0000313" key="3">
    <source>
        <dbReference type="EMBL" id="CBZ55109.1"/>
    </source>
</evidence>
<dbReference type="InterPro" id="IPR007226">
    <property type="entry name" value="SRS_dom"/>
</dbReference>
<dbReference type="InParanoid" id="F0VN13"/>
<evidence type="ECO:0000259" key="2">
    <source>
        <dbReference type="Pfam" id="PF04092"/>
    </source>
</evidence>
<dbReference type="AlphaFoldDB" id="F0VN13"/>
<dbReference type="Pfam" id="PF04092">
    <property type="entry name" value="SAG"/>
    <property type="match status" value="1"/>
</dbReference>
<dbReference type="Proteomes" id="UP000007494">
    <property type="component" value="Chromosome XI"/>
</dbReference>
<accession>F0VN13</accession>
<feature type="chain" id="PRO_5007655216" evidence="1">
    <location>
        <begin position="38"/>
        <end position="219"/>
    </location>
</feature>
<keyword evidence="1" id="KW-0732">Signal</keyword>
<dbReference type="EMBL" id="FR823392">
    <property type="protein sequence ID" value="CBZ55109.1"/>
    <property type="molecule type" value="Genomic_DNA"/>
</dbReference>
<evidence type="ECO:0000313" key="5">
    <source>
        <dbReference type="Proteomes" id="UP000007494"/>
    </source>
</evidence>
<dbReference type="SUPFAM" id="SSF74877">
    <property type="entry name" value="Major surface antigen p30, SAG1"/>
    <property type="match status" value="1"/>
</dbReference>
<gene>
    <name evidence="4" type="ORF">BN1204_055340</name>
    <name evidence="3" type="ORF">NCLIV_055340</name>
</gene>
<dbReference type="eggNOG" id="ENOG502QZ12">
    <property type="taxonomic scope" value="Eukaryota"/>
</dbReference>
<dbReference type="GO" id="GO:0016020">
    <property type="term" value="C:membrane"/>
    <property type="evidence" value="ECO:0007669"/>
    <property type="project" value="InterPro"/>
</dbReference>
<dbReference type="OrthoDB" id="329693at2759"/>